<dbReference type="AlphaFoldDB" id="A0A7W5ZR89"/>
<name>A0A7W5ZR89_9BACT</name>
<evidence type="ECO:0000256" key="4">
    <source>
        <dbReference type="ARBA" id="ARBA00022679"/>
    </source>
</evidence>
<dbReference type="InterPro" id="IPR050351">
    <property type="entry name" value="BphY/WalK/GraS-like"/>
</dbReference>
<dbReference type="Gene3D" id="1.25.40.10">
    <property type="entry name" value="Tetratricopeptide repeat domain"/>
    <property type="match status" value="1"/>
</dbReference>
<keyword evidence="4" id="KW-0808">Transferase</keyword>
<evidence type="ECO:0000259" key="8">
    <source>
        <dbReference type="PROSITE" id="PS50109"/>
    </source>
</evidence>
<keyword evidence="7" id="KW-1133">Transmembrane helix</keyword>
<dbReference type="InterPro" id="IPR011990">
    <property type="entry name" value="TPR-like_helical_dom_sf"/>
</dbReference>
<dbReference type="SMART" id="SM00387">
    <property type="entry name" value="HATPase_c"/>
    <property type="match status" value="1"/>
</dbReference>
<dbReference type="GO" id="GO:0005886">
    <property type="term" value="C:plasma membrane"/>
    <property type="evidence" value="ECO:0007669"/>
    <property type="project" value="TreeGrafter"/>
</dbReference>
<comment type="caution">
    <text evidence="9">The sequence shown here is derived from an EMBL/GenBank/DDBJ whole genome shotgun (WGS) entry which is preliminary data.</text>
</comment>
<keyword evidence="7" id="KW-0812">Transmembrane</keyword>
<gene>
    <name evidence="9" type="ORF">FHS57_006211</name>
</gene>
<dbReference type="InterPro" id="IPR036890">
    <property type="entry name" value="HATPase_C_sf"/>
</dbReference>
<evidence type="ECO:0000256" key="3">
    <source>
        <dbReference type="ARBA" id="ARBA00022553"/>
    </source>
</evidence>
<evidence type="ECO:0000256" key="1">
    <source>
        <dbReference type="ARBA" id="ARBA00000085"/>
    </source>
</evidence>
<evidence type="ECO:0000256" key="6">
    <source>
        <dbReference type="ARBA" id="ARBA00023012"/>
    </source>
</evidence>
<protein>
    <recommendedName>
        <fullName evidence="2">histidine kinase</fullName>
        <ecNumber evidence="2">2.7.13.3</ecNumber>
    </recommendedName>
</protein>
<dbReference type="InterPro" id="IPR004358">
    <property type="entry name" value="Sig_transdc_His_kin-like_C"/>
</dbReference>
<feature type="domain" description="Histidine kinase" evidence="8">
    <location>
        <begin position="410"/>
        <end position="628"/>
    </location>
</feature>
<keyword evidence="10" id="KW-1185">Reference proteome</keyword>
<dbReference type="EC" id="2.7.13.3" evidence="2"/>
<dbReference type="Gene3D" id="1.10.287.130">
    <property type="match status" value="1"/>
</dbReference>
<dbReference type="SMART" id="SM00388">
    <property type="entry name" value="HisKA"/>
    <property type="match status" value="1"/>
</dbReference>
<dbReference type="CDD" id="cd00082">
    <property type="entry name" value="HisKA"/>
    <property type="match status" value="1"/>
</dbReference>
<feature type="transmembrane region" description="Helical" evidence="7">
    <location>
        <begin position="370"/>
        <end position="391"/>
    </location>
</feature>
<dbReference type="SUPFAM" id="SSF55874">
    <property type="entry name" value="ATPase domain of HSP90 chaperone/DNA topoisomerase II/histidine kinase"/>
    <property type="match status" value="1"/>
</dbReference>
<keyword evidence="3" id="KW-0597">Phosphoprotein</keyword>
<reference evidence="9 10" key="1">
    <citation type="submission" date="2020-08" db="EMBL/GenBank/DDBJ databases">
        <title>Genomic Encyclopedia of Type Strains, Phase IV (KMG-IV): sequencing the most valuable type-strain genomes for metagenomic binning, comparative biology and taxonomic classification.</title>
        <authorList>
            <person name="Goeker M."/>
        </authorList>
    </citation>
    <scope>NUCLEOTIDE SEQUENCE [LARGE SCALE GENOMIC DNA]</scope>
    <source>
        <strain evidence="9 10">DSM 17976</strain>
    </source>
</reference>
<accession>A0A7W5ZR89</accession>
<keyword evidence="5 9" id="KW-0418">Kinase</keyword>
<dbReference type="InterPro" id="IPR036097">
    <property type="entry name" value="HisK_dim/P_sf"/>
</dbReference>
<dbReference type="PANTHER" id="PTHR45453:SF1">
    <property type="entry name" value="PHOSPHATE REGULON SENSOR PROTEIN PHOR"/>
    <property type="match status" value="1"/>
</dbReference>
<dbReference type="InterPro" id="IPR003594">
    <property type="entry name" value="HATPase_dom"/>
</dbReference>
<dbReference type="InterPro" id="IPR003661">
    <property type="entry name" value="HisK_dim/P_dom"/>
</dbReference>
<dbReference type="Pfam" id="PF02518">
    <property type="entry name" value="HATPase_c"/>
    <property type="match status" value="1"/>
</dbReference>
<dbReference type="Proteomes" id="UP000541352">
    <property type="component" value="Unassembled WGS sequence"/>
</dbReference>
<keyword evidence="6" id="KW-0902">Two-component regulatory system</keyword>
<dbReference type="PANTHER" id="PTHR45453">
    <property type="entry name" value="PHOSPHATE REGULON SENSOR PROTEIN PHOR"/>
    <property type="match status" value="1"/>
</dbReference>
<evidence type="ECO:0000256" key="5">
    <source>
        <dbReference type="ARBA" id="ARBA00022777"/>
    </source>
</evidence>
<dbReference type="GO" id="GO:0016036">
    <property type="term" value="P:cellular response to phosphate starvation"/>
    <property type="evidence" value="ECO:0007669"/>
    <property type="project" value="TreeGrafter"/>
</dbReference>
<comment type="catalytic activity">
    <reaction evidence="1">
        <text>ATP + protein L-histidine = ADP + protein N-phospho-L-histidine.</text>
        <dbReference type="EC" id="2.7.13.3"/>
    </reaction>
</comment>
<dbReference type="SUPFAM" id="SSF48452">
    <property type="entry name" value="TPR-like"/>
    <property type="match status" value="1"/>
</dbReference>
<dbReference type="Gene3D" id="3.30.565.10">
    <property type="entry name" value="Histidine kinase-like ATPase, C-terminal domain"/>
    <property type="match status" value="1"/>
</dbReference>
<proteinExistence type="predicted"/>
<dbReference type="InterPro" id="IPR005467">
    <property type="entry name" value="His_kinase_dom"/>
</dbReference>
<evidence type="ECO:0000313" key="9">
    <source>
        <dbReference type="EMBL" id="MBB3842180.1"/>
    </source>
</evidence>
<keyword evidence="7" id="KW-0472">Membrane</keyword>
<dbReference type="RefSeq" id="WP_183980372.1">
    <property type="nucleotide sequence ID" value="NZ_JACIBY010000028.1"/>
</dbReference>
<sequence length="634" mass="73195">MKKLLFLICIILCSSVEEIQAFTFSDVHPIVKVDSLNKWLENHKESSTERLKNLIILEQSYTWSNINKLLSHTEEINKLSNQFDDEVGRGAYFYIRAFYFNRHKQYQKAFSELENAITIFEKLKDSGGLLHCYGLALTLQYTPFGENKTQAKIFKKKYTEYIELHYKRQPTTHNYLYYQAVKLLVEYGENGAKSAEKLEKMSNQAIDFIKKQPELSYGYFRVYIFLAIGYYFQNRILDSYQLNKKAERILAPNQTHERGVIYYNLSNDCMELNKIDEGIEYCRKGLSIVDKYEPLHYVSKSALYGNLRTFMIRKNRFEEVISIDDSVLKYERLSNQQSNDIKMLELQAKYEFDARQKEITTLKETERRSFILLLVAGLVIIGVGILGYNFYKVNKELKIYTSSREQLFGMIAHDLRRPMHAFHGMTEAIGYCLKKKDYKSIERLAHSLDESGLAIQRILENLLSWVISQNQLLPYNPTEVLLSELLMNVVELYQKVGVNKSVLFEVTCQEGTKVYADPNAIELIVRNLLDNSYKAMMPEGKIELHAHQIDTKYVELVISDNGKGIDADKLAVIRKVFSNPQKAFVGTQGMGLGLIMVARFVKRNRGSISVVSTPSVGTTFNLQFPARLATTSKG</sequence>
<dbReference type="PROSITE" id="PS50109">
    <property type="entry name" value="HIS_KIN"/>
    <property type="match status" value="1"/>
</dbReference>
<dbReference type="GO" id="GO:0004721">
    <property type="term" value="F:phosphoprotein phosphatase activity"/>
    <property type="evidence" value="ECO:0007669"/>
    <property type="project" value="TreeGrafter"/>
</dbReference>
<evidence type="ECO:0000313" key="10">
    <source>
        <dbReference type="Proteomes" id="UP000541352"/>
    </source>
</evidence>
<dbReference type="GO" id="GO:0000155">
    <property type="term" value="F:phosphorelay sensor kinase activity"/>
    <property type="evidence" value="ECO:0007669"/>
    <property type="project" value="InterPro"/>
</dbReference>
<dbReference type="PRINTS" id="PR00344">
    <property type="entry name" value="BCTRLSENSOR"/>
</dbReference>
<dbReference type="SUPFAM" id="SSF47384">
    <property type="entry name" value="Homodimeric domain of signal transducing histidine kinase"/>
    <property type="match status" value="1"/>
</dbReference>
<evidence type="ECO:0000256" key="7">
    <source>
        <dbReference type="SAM" id="Phobius"/>
    </source>
</evidence>
<evidence type="ECO:0000256" key="2">
    <source>
        <dbReference type="ARBA" id="ARBA00012438"/>
    </source>
</evidence>
<dbReference type="EMBL" id="JACIBY010000028">
    <property type="protein sequence ID" value="MBB3842180.1"/>
    <property type="molecule type" value="Genomic_DNA"/>
</dbReference>
<organism evidence="9 10">
    <name type="scientific">Runella defluvii</name>
    <dbReference type="NCBI Taxonomy" id="370973"/>
    <lineage>
        <taxon>Bacteria</taxon>
        <taxon>Pseudomonadati</taxon>
        <taxon>Bacteroidota</taxon>
        <taxon>Cytophagia</taxon>
        <taxon>Cytophagales</taxon>
        <taxon>Spirosomataceae</taxon>
        <taxon>Runella</taxon>
    </lineage>
</organism>